<sequence>MVDAVSSGTAWRVVKSGLVRKMRPEGKLDTLPADFLIDETGIIVDTFQGRHFNDFLPWERIEAFIPKGCRCNCKSPECLSPTCRAHNEERKRQIENDGIFCG</sequence>
<gene>
    <name evidence="1" type="ORF">OAUR00152_LOCUS39666</name>
</gene>
<evidence type="ECO:0000313" key="1">
    <source>
        <dbReference type="EMBL" id="CAE2284661.1"/>
    </source>
</evidence>
<dbReference type="AlphaFoldDB" id="A0A7S4K6H6"/>
<reference evidence="1" key="1">
    <citation type="submission" date="2021-01" db="EMBL/GenBank/DDBJ databases">
        <authorList>
            <person name="Corre E."/>
            <person name="Pelletier E."/>
            <person name="Niang G."/>
            <person name="Scheremetjew M."/>
            <person name="Finn R."/>
            <person name="Kale V."/>
            <person name="Holt S."/>
            <person name="Cochrane G."/>
            <person name="Meng A."/>
            <person name="Brown T."/>
            <person name="Cohen L."/>
        </authorList>
    </citation>
    <scope>NUCLEOTIDE SEQUENCE</scope>
    <source>
        <strain evidence="1">Isolate 1302-5</strain>
    </source>
</reference>
<organism evidence="1">
    <name type="scientific">Odontella aurita</name>
    <dbReference type="NCBI Taxonomy" id="265563"/>
    <lineage>
        <taxon>Eukaryota</taxon>
        <taxon>Sar</taxon>
        <taxon>Stramenopiles</taxon>
        <taxon>Ochrophyta</taxon>
        <taxon>Bacillariophyta</taxon>
        <taxon>Mediophyceae</taxon>
        <taxon>Biddulphiophycidae</taxon>
        <taxon>Eupodiscales</taxon>
        <taxon>Odontellaceae</taxon>
        <taxon>Odontella</taxon>
    </lineage>
</organism>
<protein>
    <submittedName>
        <fullName evidence="1">Uncharacterized protein</fullName>
    </submittedName>
</protein>
<name>A0A7S4K6H6_9STRA</name>
<dbReference type="EMBL" id="HBKQ01058039">
    <property type="protein sequence ID" value="CAE2284661.1"/>
    <property type="molecule type" value="Transcribed_RNA"/>
</dbReference>
<proteinExistence type="predicted"/>
<accession>A0A7S4K6H6</accession>